<dbReference type="FunFam" id="1.10.510.10:FF:001023">
    <property type="entry name" value="Os07g0541700 protein"/>
    <property type="match status" value="1"/>
</dbReference>
<evidence type="ECO:0000259" key="14">
    <source>
        <dbReference type="PROSITE" id="PS50011"/>
    </source>
</evidence>
<evidence type="ECO:0000256" key="3">
    <source>
        <dbReference type="ARBA" id="ARBA00004906"/>
    </source>
</evidence>
<evidence type="ECO:0000256" key="12">
    <source>
        <dbReference type="PROSITE-ProRule" id="PRU10141"/>
    </source>
</evidence>
<dbReference type="InterPro" id="IPR001245">
    <property type="entry name" value="Ser-Thr/Tyr_kinase_cat_dom"/>
</dbReference>
<accession>A0AAV0HQB9</accession>
<dbReference type="PROSITE" id="PS00108">
    <property type="entry name" value="PROTEIN_KINASE_ST"/>
    <property type="match status" value="1"/>
</dbReference>
<dbReference type="InterPro" id="IPR051348">
    <property type="entry name" value="U-box_ubiquitin_ligases"/>
</dbReference>
<dbReference type="InterPro" id="IPR000719">
    <property type="entry name" value="Prot_kinase_dom"/>
</dbReference>
<dbReference type="PROSITE" id="PS51698">
    <property type="entry name" value="U_BOX"/>
    <property type="match status" value="1"/>
</dbReference>
<dbReference type="Gene3D" id="3.40.50.620">
    <property type="entry name" value="HUPs"/>
    <property type="match status" value="1"/>
</dbReference>
<dbReference type="AlphaFoldDB" id="A0AAV0HQB9"/>
<evidence type="ECO:0000256" key="4">
    <source>
        <dbReference type="ARBA" id="ARBA00022527"/>
    </source>
</evidence>
<dbReference type="GO" id="GO:0004674">
    <property type="term" value="F:protein serine/threonine kinase activity"/>
    <property type="evidence" value="ECO:0007669"/>
    <property type="project" value="UniProtKB-KW"/>
</dbReference>
<evidence type="ECO:0000256" key="5">
    <source>
        <dbReference type="ARBA" id="ARBA00022679"/>
    </source>
</evidence>
<dbReference type="CDD" id="cd01989">
    <property type="entry name" value="USP_STK_Ubox_N"/>
    <property type="match status" value="1"/>
</dbReference>
<comment type="catalytic activity">
    <reaction evidence="1">
        <text>S-ubiquitinyl-[E2 ubiquitin-conjugating enzyme]-L-cysteine + [acceptor protein]-L-lysine = [E2 ubiquitin-conjugating enzyme]-L-cysteine + N(6)-ubiquitinyl-[acceptor protein]-L-lysine.</text>
        <dbReference type="EC" id="2.3.2.27"/>
    </reaction>
</comment>
<dbReference type="InterPro" id="IPR011009">
    <property type="entry name" value="Kinase-like_dom_sf"/>
</dbReference>
<organism evidence="16 17">
    <name type="scientific">Linum tenue</name>
    <dbReference type="NCBI Taxonomy" id="586396"/>
    <lineage>
        <taxon>Eukaryota</taxon>
        <taxon>Viridiplantae</taxon>
        <taxon>Streptophyta</taxon>
        <taxon>Embryophyta</taxon>
        <taxon>Tracheophyta</taxon>
        <taxon>Spermatophyta</taxon>
        <taxon>Magnoliopsida</taxon>
        <taxon>eudicotyledons</taxon>
        <taxon>Gunneridae</taxon>
        <taxon>Pentapetalae</taxon>
        <taxon>rosids</taxon>
        <taxon>fabids</taxon>
        <taxon>Malpighiales</taxon>
        <taxon>Linaceae</taxon>
        <taxon>Linum</taxon>
    </lineage>
</organism>
<dbReference type="Pfam" id="PF00582">
    <property type="entry name" value="Usp"/>
    <property type="match status" value="1"/>
</dbReference>
<evidence type="ECO:0000256" key="11">
    <source>
        <dbReference type="ARBA" id="ARBA00048679"/>
    </source>
</evidence>
<dbReference type="SMART" id="SM00504">
    <property type="entry name" value="Ubox"/>
    <property type="match status" value="1"/>
</dbReference>
<dbReference type="InterPro" id="IPR013083">
    <property type="entry name" value="Znf_RING/FYVE/PHD"/>
</dbReference>
<comment type="pathway">
    <text evidence="3">Protein modification; protein ubiquitination.</text>
</comment>
<dbReference type="PANTHER" id="PTHR45647">
    <property type="entry name" value="OS02G0152300 PROTEIN"/>
    <property type="match status" value="1"/>
</dbReference>
<dbReference type="PROSITE" id="PS50011">
    <property type="entry name" value="PROTEIN_KINASE_DOM"/>
    <property type="match status" value="1"/>
</dbReference>
<dbReference type="PANTHER" id="PTHR45647:SF65">
    <property type="entry name" value="U-BOX DOMAIN-CONTAINING PROTEIN KINASE FAMILY PROTEIN"/>
    <property type="match status" value="1"/>
</dbReference>
<dbReference type="Pfam" id="PF07714">
    <property type="entry name" value="PK_Tyr_Ser-Thr"/>
    <property type="match status" value="1"/>
</dbReference>
<dbReference type="Gene3D" id="3.30.200.20">
    <property type="entry name" value="Phosphorylase Kinase, domain 1"/>
    <property type="match status" value="1"/>
</dbReference>
<keyword evidence="7" id="KW-0418">Kinase</keyword>
<dbReference type="Gene3D" id="3.30.40.10">
    <property type="entry name" value="Zinc/RING finger domain, C3HC4 (zinc finger)"/>
    <property type="match status" value="1"/>
</dbReference>
<comment type="catalytic activity">
    <reaction evidence="11">
        <text>L-seryl-[protein] + ATP = O-phospho-L-seryl-[protein] + ADP + H(+)</text>
        <dbReference type="Rhea" id="RHEA:17989"/>
        <dbReference type="Rhea" id="RHEA-COMP:9863"/>
        <dbReference type="Rhea" id="RHEA-COMP:11604"/>
        <dbReference type="ChEBI" id="CHEBI:15378"/>
        <dbReference type="ChEBI" id="CHEBI:29999"/>
        <dbReference type="ChEBI" id="CHEBI:30616"/>
        <dbReference type="ChEBI" id="CHEBI:83421"/>
        <dbReference type="ChEBI" id="CHEBI:456216"/>
        <dbReference type="EC" id="2.7.11.1"/>
    </reaction>
</comment>
<dbReference type="InterPro" id="IPR006016">
    <property type="entry name" value="UspA"/>
</dbReference>
<keyword evidence="4" id="KW-0723">Serine/threonine-protein kinase</keyword>
<evidence type="ECO:0000313" key="17">
    <source>
        <dbReference type="Proteomes" id="UP001154282"/>
    </source>
</evidence>
<protein>
    <recommendedName>
        <fullName evidence="18">Serine/threonine-protein kinase</fullName>
    </recommendedName>
</protein>
<dbReference type="Proteomes" id="UP001154282">
    <property type="component" value="Unassembled WGS sequence"/>
</dbReference>
<keyword evidence="5" id="KW-0808">Transferase</keyword>
<reference evidence="16" key="1">
    <citation type="submission" date="2022-08" db="EMBL/GenBank/DDBJ databases">
        <authorList>
            <person name="Gutierrez-Valencia J."/>
        </authorList>
    </citation>
    <scope>NUCLEOTIDE SEQUENCE</scope>
</reference>
<dbReference type="SUPFAM" id="SSF52402">
    <property type="entry name" value="Adenine nucleotide alpha hydrolases-like"/>
    <property type="match status" value="1"/>
</dbReference>
<feature type="domain" description="U-box" evidence="15">
    <location>
        <begin position="691"/>
        <end position="764"/>
    </location>
</feature>
<dbReference type="InterPro" id="IPR008271">
    <property type="entry name" value="Ser/Thr_kinase_AS"/>
</dbReference>
<dbReference type="CDD" id="cd16655">
    <property type="entry name" value="RING-Ubox_WDSUB1-like"/>
    <property type="match status" value="1"/>
</dbReference>
<keyword evidence="17" id="KW-1185">Reference proteome</keyword>
<sequence length="764" mass="85240">MTFVAVAVNGGEGIGGRGSRRALRWAVENCLPAADRFALVHVMPFVTSVPTPSGDRIPVEELDGKVVALYLQEVRKEVEEIFVPFVRVCRERAAKNVKVETLVLEDDNPAAALVRCATQLGITTLVMGSCSASCLLRRKQAGLPANVYKSAPVACNVHVVHRTKVKTKLATSSIIADISSRCEVVGENDYKKLLTGIDNQASEVPSFSRDSKAVTCFDSSSVSDLCWADIQALENAPNPFHGSLCMEGMGDTLEYNVLSSSVDKCCSTSSSKRAQSYVYDEVEKLRQELRTTIAMYKQACEELIHTQNKVELLSSECIEESRRVMDAHEREETLQKIAAEEKARCANAMDEVDKAKELLANEVYERQVAELKANKESSGKQRIVDKMFASDARCKKYTKDEIEVATEFFAEDKVIGEGGYGKVYKCSVDHTPVAIKVLQRDALGKKEEFLREVQVLSQLRHPNLVLLLGACTESGCLVYEYLENGSLEDCLLNHSGKTLLPWFVRFKIVFEIACGLSFLHNSKPEPIVHRDLKPGNILLDRNYVSKIGDVGLAKLITEVVPDNVTEYRDSMLAGTLFYMDPEYQRTGTIRPKSDLYAFGIIVLQVLTGRRPNGLLVRVEEAVRSGTLANILDPSIADWPLDEAKELAQIALNCVKLRCRDRPDLDTEVLPVLRRLSEVADASMKTERGSIYAPSYYFCPILKEVMDDPHIAADGFTYEKIAIKTWLERHNISPVTKLRLQHSDLTPNHMLRSAIREWMSRVNSQ</sequence>
<dbReference type="Pfam" id="PF04564">
    <property type="entry name" value="U-box"/>
    <property type="match status" value="1"/>
</dbReference>
<feature type="coiled-coil region" evidence="13">
    <location>
        <begin position="338"/>
        <end position="381"/>
    </location>
</feature>
<comment type="catalytic activity">
    <reaction evidence="10">
        <text>L-threonyl-[protein] + ATP = O-phospho-L-threonyl-[protein] + ADP + H(+)</text>
        <dbReference type="Rhea" id="RHEA:46608"/>
        <dbReference type="Rhea" id="RHEA-COMP:11060"/>
        <dbReference type="Rhea" id="RHEA-COMP:11605"/>
        <dbReference type="ChEBI" id="CHEBI:15378"/>
        <dbReference type="ChEBI" id="CHEBI:30013"/>
        <dbReference type="ChEBI" id="CHEBI:30616"/>
        <dbReference type="ChEBI" id="CHEBI:61977"/>
        <dbReference type="ChEBI" id="CHEBI:456216"/>
        <dbReference type="EC" id="2.7.11.1"/>
    </reaction>
</comment>
<dbReference type="GO" id="GO:0016567">
    <property type="term" value="P:protein ubiquitination"/>
    <property type="evidence" value="ECO:0007669"/>
    <property type="project" value="InterPro"/>
</dbReference>
<evidence type="ECO:0000256" key="6">
    <source>
        <dbReference type="ARBA" id="ARBA00022741"/>
    </source>
</evidence>
<dbReference type="SMART" id="SM00220">
    <property type="entry name" value="S_TKc"/>
    <property type="match status" value="1"/>
</dbReference>
<dbReference type="GO" id="GO:0061630">
    <property type="term" value="F:ubiquitin protein ligase activity"/>
    <property type="evidence" value="ECO:0007669"/>
    <property type="project" value="UniProtKB-EC"/>
</dbReference>
<gene>
    <name evidence="16" type="ORF">LITE_LOCUS5430</name>
</gene>
<dbReference type="PROSITE" id="PS00107">
    <property type="entry name" value="PROTEIN_KINASE_ATP"/>
    <property type="match status" value="1"/>
</dbReference>
<dbReference type="SUPFAM" id="SSF57850">
    <property type="entry name" value="RING/U-box"/>
    <property type="match status" value="1"/>
</dbReference>
<keyword evidence="9 12" id="KW-0067">ATP-binding</keyword>
<evidence type="ECO:0000256" key="13">
    <source>
        <dbReference type="SAM" id="Coils"/>
    </source>
</evidence>
<comment type="function">
    <text evidence="2">Functions as an E3 ubiquitin ligase.</text>
</comment>
<dbReference type="GO" id="GO:0005524">
    <property type="term" value="F:ATP binding"/>
    <property type="evidence" value="ECO:0007669"/>
    <property type="project" value="UniProtKB-UniRule"/>
</dbReference>
<comment type="caution">
    <text evidence="16">The sequence shown here is derived from an EMBL/GenBank/DDBJ whole genome shotgun (WGS) entry which is preliminary data.</text>
</comment>
<feature type="binding site" evidence="12">
    <location>
        <position position="436"/>
    </location>
    <ligand>
        <name>ATP</name>
        <dbReference type="ChEBI" id="CHEBI:30616"/>
    </ligand>
</feature>
<evidence type="ECO:0000256" key="1">
    <source>
        <dbReference type="ARBA" id="ARBA00000900"/>
    </source>
</evidence>
<dbReference type="InterPro" id="IPR014729">
    <property type="entry name" value="Rossmann-like_a/b/a_fold"/>
</dbReference>
<dbReference type="Gene3D" id="1.10.510.10">
    <property type="entry name" value="Transferase(Phosphotransferase) domain 1"/>
    <property type="match status" value="1"/>
</dbReference>
<evidence type="ECO:0000256" key="2">
    <source>
        <dbReference type="ARBA" id="ARBA00003861"/>
    </source>
</evidence>
<evidence type="ECO:0000256" key="7">
    <source>
        <dbReference type="ARBA" id="ARBA00022777"/>
    </source>
</evidence>
<keyword evidence="13" id="KW-0175">Coiled coil</keyword>
<evidence type="ECO:0000256" key="9">
    <source>
        <dbReference type="ARBA" id="ARBA00022840"/>
    </source>
</evidence>
<dbReference type="EMBL" id="CAMGYJ010000002">
    <property type="protein sequence ID" value="CAI0387371.1"/>
    <property type="molecule type" value="Genomic_DNA"/>
</dbReference>
<dbReference type="InterPro" id="IPR017441">
    <property type="entry name" value="Protein_kinase_ATP_BS"/>
</dbReference>
<keyword evidence="6 12" id="KW-0547">Nucleotide-binding</keyword>
<dbReference type="SUPFAM" id="SSF56112">
    <property type="entry name" value="Protein kinase-like (PK-like)"/>
    <property type="match status" value="1"/>
</dbReference>
<dbReference type="InterPro" id="IPR003613">
    <property type="entry name" value="Ubox_domain"/>
</dbReference>
<evidence type="ECO:0008006" key="18">
    <source>
        <dbReference type="Google" id="ProtNLM"/>
    </source>
</evidence>
<keyword evidence="8" id="KW-0833">Ubl conjugation pathway</keyword>
<evidence type="ECO:0000256" key="8">
    <source>
        <dbReference type="ARBA" id="ARBA00022786"/>
    </source>
</evidence>
<feature type="domain" description="Protein kinase" evidence="14">
    <location>
        <begin position="409"/>
        <end position="672"/>
    </location>
</feature>
<evidence type="ECO:0000256" key="10">
    <source>
        <dbReference type="ARBA" id="ARBA00047899"/>
    </source>
</evidence>
<evidence type="ECO:0000313" key="16">
    <source>
        <dbReference type="EMBL" id="CAI0387371.1"/>
    </source>
</evidence>
<proteinExistence type="predicted"/>
<dbReference type="CDD" id="cd14066">
    <property type="entry name" value="STKc_IRAK"/>
    <property type="match status" value="1"/>
</dbReference>
<evidence type="ECO:0000259" key="15">
    <source>
        <dbReference type="PROSITE" id="PS51698"/>
    </source>
</evidence>
<name>A0AAV0HQB9_9ROSI</name>